<dbReference type="Gene3D" id="3.30.2140.20">
    <property type="match status" value="1"/>
</dbReference>
<proteinExistence type="inferred from homology"/>
<gene>
    <name evidence="2" type="ORF">Clacol_009640</name>
</gene>
<dbReference type="InterPro" id="IPR038765">
    <property type="entry name" value="Papain-like_cys_pep_sf"/>
</dbReference>
<evidence type="ECO:0008006" key="4">
    <source>
        <dbReference type="Google" id="ProtNLM"/>
    </source>
</evidence>
<sequence>MSPTITIAPRASLYSSAQVKAYAERIGFDLLGFTPDLKNLSRIMLLHLITFPFENTVMHCSSNHILDTSPEFLYERMVVKKHGGSLCCGMNGLLLLMLRGLGYRAIVVSGRVNTSPYPEPATNFLFITHTAIIVQLDPDNSLYLVDVGFGGTGPVRPIPLISGTIVPGGFPPEENLLTRFVHPHAALHHSYSEDDVVVGDWAVSYRSPGTQDDWAIQWIFNLVELVNVPNDWIAYSQWLSVYPPKLFAENFFAIKYFLIDGDENKVGRVFMTGNKTYRKVGGRSVLQKEIRTERERFDILKEDFGIIVSEEEIRNIRGAVALPSTLV</sequence>
<protein>
    <recommendedName>
        <fullName evidence="4">Arylamine N-acetyltransferase</fullName>
    </recommendedName>
</protein>
<evidence type="ECO:0000256" key="1">
    <source>
        <dbReference type="ARBA" id="ARBA00006547"/>
    </source>
</evidence>
<dbReference type="EMBL" id="BPWL01000011">
    <property type="protein sequence ID" value="GJJ15364.1"/>
    <property type="molecule type" value="Genomic_DNA"/>
</dbReference>
<name>A0AAV5AQC6_9AGAM</name>
<dbReference type="Pfam" id="PF00797">
    <property type="entry name" value="Acetyltransf_2"/>
    <property type="match status" value="1"/>
</dbReference>
<comment type="caution">
    <text evidence="2">The sequence shown here is derived from an EMBL/GenBank/DDBJ whole genome shotgun (WGS) entry which is preliminary data.</text>
</comment>
<accession>A0AAV5AQC6</accession>
<dbReference type="PANTHER" id="PTHR11786">
    <property type="entry name" value="N-HYDROXYARYLAMINE O-ACETYLTRANSFERASE"/>
    <property type="match status" value="1"/>
</dbReference>
<dbReference type="SUPFAM" id="SSF54001">
    <property type="entry name" value="Cysteine proteinases"/>
    <property type="match status" value="1"/>
</dbReference>
<reference evidence="2" key="1">
    <citation type="submission" date="2021-10" db="EMBL/GenBank/DDBJ databases">
        <title>De novo Genome Assembly of Clathrus columnatus (Basidiomycota, Fungi) Using Illumina and Nanopore Sequence Data.</title>
        <authorList>
            <person name="Ogiso-Tanaka E."/>
            <person name="Itagaki H."/>
            <person name="Hosoya T."/>
            <person name="Hosaka K."/>
        </authorList>
    </citation>
    <scope>NUCLEOTIDE SEQUENCE</scope>
    <source>
        <strain evidence="2">MO-923</strain>
    </source>
</reference>
<evidence type="ECO:0000313" key="3">
    <source>
        <dbReference type="Proteomes" id="UP001050691"/>
    </source>
</evidence>
<dbReference type="AlphaFoldDB" id="A0AAV5AQC6"/>
<dbReference type="InterPro" id="IPR053710">
    <property type="entry name" value="Arylamine_NAT_domain_sf"/>
</dbReference>
<evidence type="ECO:0000313" key="2">
    <source>
        <dbReference type="EMBL" id="GJJ15364.1"/>
    </source>
</evidence>
<dbReference type="InterPro" id="IPR001447">
    <property type="entry name" value="Arylamine_N-AcTrfase"/>
</dbReference>
<organism evidence="2 3">
    <name type="scientific">Clathrus columnatus</name>
    <dbReference type="NCBI Taxonomy" id="1419009"/>
    <lineage>
        <taxon>Eukaryota</taxon>
        <taxon>Fungi</taxon>
        <taxon>Dikarya</taxon>
        <taxon>Basidiomycota</taxon>
        <taxon>Agaricomycotina</taxon>
        <taxon>Agaricomycetes</taxon>
        <taxon>Phallomycetidae</taxon>
        <taxon>Phallales</taxon>
        <taxon>Clathraceae</taxon>
        <taxon>Clathrus</taxon>
    </lineage>
</organism>
<comment type="similarity">
    <text evidence="1">Belongs to the arylamine N-acetyltransferase family.</text>
</comment>
<keyword evidence="3" id="KW-1185">Reference proteome</keyword>
<dbReference type="Proteomes" id="UP001050691">
    <property type="component" value="Unassembled WGS sequence"/>
</dbReference>
<dbReference type="PANTHER" id="PTHR11786:SF0">
    <property type="entry name" value="ARYLAMINE N-ACETYLTRANSFERASE 4-RELATED"/>
    <property type="match status" value="1"/>
</dbReference>
<dbReference type="GO" id="GO:0016407">
    <property type="term" value="F:acetyltransferase activity"/>
    <property type="evidence" value="ECO:0007669"/>
    <property type="project" value="InterPro"/>
</dbReference>